<dbReference type="Proteomes" id="UP000034164">
    <property type="component" value="Unassembled WGS sequence"/>
</dbReference>
<dbReference type="VEuPathDB" id="FungiDB:EMCG_07832"/>
<organism evidence="1 2">
    <name type="scientific">[Emmonsia] crescens</name>
    <dbReference type="NCBI Taxonomy" id="73230"/>
    <lineage>
        <taxon>Eukaryota</taxon>
        <taxon>Fungi</taxon>
        <taxon>Dikarya</taxon>
        <taxon>Ascomycota</taxon>
        <taxon>Pezizomycotina</taxon>
        <taxon>Eurotiomycetes</taxon>
        <taxon>Eurotiomycetidae</taxon>
        <taxon>Onygenales</taxon>
        <taxon>Ajellomycetaceae</taxon>
        <taxon>Emergomyces</taxon>
    </lineage>
</organism>
<comment type="caution">
    <text evidence="1">The sequence shown here is derived from an EMBL/GenBank/DDBJ whole genome shotgun (WGS) entry which is preliminary data.</text>
</comment>
<dbReference type="AlphaFoldDB" id="A0A0G2I883"/>
<sequence length="92" mass="10326">MVTGISDLKAAGIGTFRLGFTAHTVLAHIIPYSIGTPDDRKTDHKVAQMWATIKRLFPRIELGLILLPEIRNAFDRFELAFERIVCICIAET</sequence>
<accession>A0A0G2I883</accession>
<evidence type="ECO:0008006" key="3">
    <source>
        <dbReference type="Google" id="ProtNLM"/>
    </source>
</evidence>
<dbReference type="EMBL" id="LCZI01000487">
    <property type="protein sequence ID" value="KKZ66440.1"/>
    <property type="molecule type" value="Genomic_DNA"/>
</dbReference>
<gene>
    <name evidence="1" type="ORF">EMCG_07832</name>
</gene>
<evidence type="ECO:0000313" key="2">
    <source>
        <dbReference type="Proteomes" id="UP000034164"/>
    </source>
</evidence>
<protein>
    <recommendedName>
        <fullName evidence="3">HNH nuclease domain-containing protein</fullName>
    </recommendedName>
</protein>
<dbReference type="OrthoDB" id="2104739at2759"/>
<evidence type="ECO:0000313" key="1">
    <source>
        <dbReference type="EMBL" id="KKZ66440.1"/>
    </source>
</evidence>
<proteinExistence type="predicted"/>
<reference evidence="2" key="1">
    <citation type="journal article" date="2015" name="PLoS Genet.">
        <title>The dynamic genome and transcriptome of the human fungal pathogen Blastomyces and close relative Emmonsia.</title>
        <authorList>
            <person name="Munoz J.F."/>
            <person name="Gauthier G.M."/>
            <person name="Desjardins C.A."/>
            <person name="Gallo J.E."/>
            <person name="Holder J."/>
            <person name="Sullivan T.D."/>
            <person name="Marty A.J."/>
            <person name="Carmen J.C."/>
            <person name="Chen Z."/>
            <person name="Ding L."/>
            <person name="Gujja S."/>
            <person name="Magrini V."/>
            <person name="Misas E."/>
            <person name="Mitreva M."/>
            <person name="Priest M."/>
            <person name="Saif S."/>
            <person name="Whiston E.A."/>
            <person name="Young S."/>
            <person name="Zeng Q."/>
            <person name="Goldman W.E."/>
            <person name="Mardis E.R."/>
            <person name="Taylor J.W."/>
            <person name="McEwen J.G."/>
            <person name="Clay O.K."/>
            <person name="Klein B.S."/>
            <person name="Cuomo C.A."/>
        </authorList>
    </citation>
    <scope>NUCLEOTIDE SEQUENCE [LARGE SCALE GENOMIC DNA]</scope>
    <source>
        <strain evidence="2">UAMH 3008</strain>
    </source>
</reference>
<name>A0A0G2I883_9EURO</name>